<evidence type="ECO:0000256" key="3">
    <source>
        <dbReference type="ARBA" id="ARBA00022679"/>
    </source>
</evidence>
<dbReference type="PANTHER" id="PTHR30576">
    <property type="entry name" value="COLANIC BIOSYNTHESIS UDP-GLUCOSE LIPID CARRIER TRANSFERASE"/>
    <property type="match status" value="1"/>
</dbReference>
<keyword evidence="3 9" id="KW-0808">Transferase</keyword>
<feature type="transmembrane region" description="Helical" evidence="7">
    <location>
        <begin position="110"/>
        <end position="135"/>
    </location>
</feature>
<name>A0A2W7NGK0_9BACT</name>
<accession>A0A2W7NGK0</accession>
<evidence type="ECO:0000256" key="7">
    <source>
        <dbReference type="SAM" id="Phobius"/>
    </source>
</evidence>
<comment type="similarity">
    <text evidence="2">Belongs to the bacterial sugar transferase family.</text>
</comment>
<evidence type="ECO:0000256" key="4">
    <source>
        <dbReference type="ARBA" id="ARBA00022692"/>
    </source>
</evidence>
<dbReference type="GO" id="GO:0016780">
    <property type="term" value="F:phosphotransferase activity, for other substituted phosphate groups"/>
    <property type="evidence" value="ECO:0007669"/>
    <property type="project" value="TreeGrafter"/>
</dbReference>
<dbReference type="GO" id="GO:0016020">
    <property type="term" value="C:membrane"/>
    <property type="evidence" value="ECO:0007669"/>
    <property type="project" value="UniProtKB-SubCell"/>
</dbReference>
<protein>
    <submittedName>
        <fullName evidence="9">Exopolysaccharide biosynthesis polyprenyl glycosylphosphotransferase</fullName>
    </submittedName>
</protein>
<evidence type="ECO:0000313" key="10">
    <source>
        <dbReference type="Proteomes" id="UP000249239"/>
    </source>
</evidence>
<feature type="transmembrane region" description="Helical" evidence="7">
    <location>
        <begin position="9"/>
        <end position="27"/>
    </location>
</feature>
<dbReference type="Gene3D" id="3.40.50.720">
    <property type="entry name" value="NAD(P)-binding Rossmann-like Domain"/>
    <property type="match status" value="1"/>
</dbReference>
<evidence type="ECO:0000256" key="1">
    <source>
        <dbReference type="ARBA" id="ARBA00004141"/>
    </source>
</evidence>
<keyword evidence="4 7" id="KW-0812">Transmembrane</keyword>
<dbReference type="EMBL" id="QKZK01000006">
    <property type="protein sequence ID" value="PZX18603.1"/>
    <property type="molecule type" value="Genomic_DNA"/>
</dbReference>
<keyword evidence="6 7" id="KW-0472">Membrane</keyword>
<evidence type="ECO:0000256" key="2">
    <source>
        <dbReference type="ARBA" id="ARBA00006464"/>
    </source>
</evidence>
<evidence type="ECO:0000256" key="5">
    <source>
        <dbReference type="ARBA" id="ARBA00022989"/>
    </source>
</evidence>
<evidence type="ECO:0000313" key="9">
    <source>
        <dbReference type="EMBL" id="PZX18603.1"/>
    </source>
</evidence>
<dbReference type="Pfam" id="PF02397">
    <property type="entry name" value="Bac_transf"/>
    <property type="match status" value="1"/>
</dbReference>
<feature type="transmembrane region" description="Helical" evidence="7">
    <location>
        <begin position="280"/>
        <end position="301"/>
    </location>
</feature>
<dbReference type="Proteomes" id="UP000249239">
    <property type="component" value="Unassembled WGS sequence"/>
</dbReference>
<keyword evidence="5 7" id="KW-1133">Transmembrane helix</keyword>
<gene>
    <name evidence="9" type="ORF">LX69_00996</name>
</gene>
<feature type="domain" description="Bacterial sugar transferase" evidence="8">
    <location>
        <begin position="275"/>
        <end position="463"/>
    </location>
</feature>
<feature type="transmembrane region" description="Helical" evidence="7">
    <location>
        <begin position="47"/>
        <end position="64"/>
    </location>
</feature>
<dbReference type="InterPro" id="IPR003362">
    <property type="entry name" value="Bact_transf"/>
</dbReference>
<feature type="transmembrane region" description="Helical" evidence="7">
    <location>
        <begin position="76"/>
        <end position="98"/>
    </location>
</feature>
<dbReference type="Pfam" id="PF13727">
    <property type="entry name" value="CoA_binding_3"/>
    <property type="match status" value="1"/>
</dbReference>
<comment type="caution">
    <text evidence="9">The sequence shown here is derived from an EMBL/GenBank/DDBJ whole genome shotgun (WGS) entry which is preliminary data.</text>
</comment>
<dbReference type="NCBIfam" id="TIGR03025">
    <property type="entry name" value="EPS_sugtrans"/>
    <property type="match status" value="1"/>
</dbReference>
<dbReference type="AlphaFoldDB" id="A0A2W7NGK0"/>
<keyword evidence="10" id="KW-1185">Reference proteome</keyword>
<dbReference type="PANTHER" id="PTHR30576:SF10">
    <property type="entry name" value="SLL5057 PROTEIN"/>
    <property type="match status" value="1"/>
</dbReference>
<reference evidence="9 10" key="1">
    <citation type="submission" date="2018-06" db="EMBL/GenBank/DDBJ databases">
        <title>Genomic Encyclopedia of Archaeal and Bacterial Type Strains, Phase II (KMG-II): from individual species to whole genera.</title>
        <authorList>
            <person name="Goeker M."/>
        </authorList>
    </citation>
    <scope>NUCLEOTIDE SEQUENCE [LARGE SCALE GENOMIC DNA]</scope>
    <source>
        <strain evidence="9 10">DSM 6779</strain>
    </source>
</reference>
<sequence length="468" mass="54503">MSMLKEKEHFVRSLLGFLDVVVGWIALNYSMNFFGFSERFYGSNDYLILNICILAVWFYLSKLLRLSEIYRSRPYSVILFNCLGLSFLGSGIIGLAIFAFRLDYIGMMPLIFFALINSFLMFISKGIIFSLLKYFRRNGKNYRYIVIIGDNSAASFIRQIIKNKEWGYRIVAIVDGGSLRQEFNSLFPVISSSDVNLDELITGKSVDEVIYCTERPDMKVLEELTFSCSEVGVIFRMYSPFFNMLTNRMHLHYFNTTPMLTFSNVPEDYVSLQVKRLIDFLGSFSVIVLLSPVFVFIAILIKMSSKGPVFFKQKRVGVRGRKFWVYKFRTMVTNAEALRAKLERHNEMDGPVFKMTNDPRITPIGRFLRKTSLDELPQFFNVFLGDMSIVGPRPPIPSEVSKYERWQLRRLSMKPGITCVWQISPSRNDISFEEWMRMDLEYIDNWSLKHDFVIILKTIRTMLRADGK</sequence>
<comment type="subcellular location">
    <subcellularLocation>
        <location evidence="1">Membrane</location>
        <topology evidence="1">Multi-pass membrane protein</topology>
    </subcellularLocation>
</comment>
<evidence type="ECO:0000259" key="8">
    <source>
        <dbReference type="Pfam" id="PF02397"/>
    </source>
</evidence>
<dbReference type="RefSeq" id="WP_317046393.1">
    <property type="nucleotide sequence ID" value="NZ_QKZK01000006.1"/>
</dbReference>
<dbReference type="InterPro" id="IPR017475">
    <property type="entry name" value="EPS_sugar_tfrase"/>
</dbReference>
<proteinExistence type="inferred from homology"/>
<organism evidence="9 10">
    <name type="scientific">Breznakibacter xylanolyticus</name>
    <dbReference type="NCBI Taxonomy" id="990"/>
    <lineage>
        <taxon>Bacteria</taxon>
        <taxon>Pseudomonadati</taxon>
        <taxon>Bacteroidota</taxon>
        <taxon>Bacteroidia</taxon>
        <taxon>Marinilabiliales</taxon>
        <taxon>Marinilabiliaceae</taxon>
        <taxon>Breznakibacter</taxon>
    </lineage>
</organism>
<evidence type="ECO:0000256" key="6">
    <source>
        <dbReference type="ARBA" id="ARBA00023136"/>
    </source>
</evidence>